<dbReference type="HOGENOM" id="CLU_1364012_0_0_12"/>
<evidence type="ECO:0000256" key="1">
    <source>
        <dbReference type="SAM" id="MobiDB-lite"/>
    </source>
</evidence>
<accession>K0JHY5</accession>
<evidence type="ECO:0000313" key="3">
    <source>
        <dbReference type="Proteomes" id="UP000003759"/>
    </source>
</evidence>
<dbReference type="Proteomes" id="UP000003759">
    <property type="component" value="Chromosome"/>
</dbReference>
<dbReference type="AlphaFoldDB" id="K0JHY5"/>
<name>K0JHY5_BRAPL</name>
<evidence type="ECO:0000313" key="2">
    <source>
        <dbReference type="EMBL" id="CCG55716.1"/>
    </source>
</evidence>
<reference evidence="2 3" key="1">
    <citation type="journal article" date="2012" name="BMC Genomics">
        <title>Comparative genomics of Brachyspira pilosicoli strains: genome rearrangements, reductions and correlation of genetic compliment with phenotypic diversity.</title>
        <authorList>
            <person name="Mappley L.J."/>
            <person name="Black M.L."/>
            <person name="Abuoun M."/>
            <person name="Darby A.C."/>
            <person name="Woodward M.J."/>
            <person name="Parkhill J."/>
            <person name="Turner A.K."/>
            <person name="Bellgard M.I."/>
            <person name="La T."/>
            <person name="Phillips N.D."/>
            <person name="La Ragione R.M."/>
            <person name="Hampson D.J."/>
        </authorList>
    </citation>
    <scope>NUCLEOTIDE SEQUENCE [LARGE SCALE GENOMIC DNA]</scope>
    <source>
        <strain evidence="2">WesB</strain>
    </source>
</reference>
<organism evidence="2 3">
    <name type="scientific">Brachyspira pilosicoli WesB</name>
    <dbReference type="NCBI Taxonomy" id="1161918"/>
    <lineage>
        <taxon>Bacteria</taxon>
        <taxon>Pseudomonadati</taxon>
        <taxon>Spirochaetota</taxon>
        <taxon>Spirochaetia</taxon>
        <taxon>Brachyspirales</taxon>
        <taxon>Brachyspiraceae</taxon>
        <taxon>Brachyspira</taxon>
    </lineage>
</organism>
<dbReference type="KEGG" id="bpw:WESB_0244"/>
<dbReference type="EMBL" id="HE793032">
    <property type="protein sequence ID" value="CCG55716.1"/>
    <property type="molecule type" value="Genomic_DNA"/>
</dbReference>
<dbReference type="PATRIC" id="fig|1161918.5.peg.983"/>
<protein>
    <submittedName>
        <fullName evidence="2">Uncharacterized protein</fullName>
    </submittedName>
</protein>
<sequence>MLSNNQNAISDFNYDDESLNIDDLESSFEEALKLQLSDLSTLEEEMEKIGDPENLGEVISDEIWNQFSNQIGLDITSETLIQKYDREHLNEKYEDISKSIMQDERYIKANANMKEKHNNGELVDTYTGKLMDANDKPNLDHVVSRKELYDNVRRKQANINTQDLANKKENLAPTNESLNKSKKEKSINQYIKEKKIEKSL</sequence>
<proteinExistence type="predicted"/>
<dbReference type="RefSeq" id="WP_014932223.1">
    <property type="nucleotide sequence ID" value="NC_018604.1"/>
</dbReference>
<gene>
    <name evidence="2" type="ORF">WESB_0244</name>
</gene>
<feature type="region of interest" description="Disordered" evidence="1">
    <location>
        <begin position="159"/>
        <end position="187"/>
    </location>
</feature>